<name>M8CNY7_THETY</name>
<keyword evidence="3" id="KW-1185">Reference proteome</keyword>
<keyword evidence="1" id="KW-0175">Coiled coil</keyword>
<reference evidence="2 3" key="1">
    <citation type="journal article" date="2013" name="PLoS ONE">
        <title>Genomic Evaluation of Thermoanaerobacter spp. for the Construction of Designer Co-Cultures to Improve Lignocellulosic Biofuel Production.</title>
        <authorList>
            <person name="Verbeke T.J."/>
            <person name="Zhang X."/>
            <person name="Henrissat B."/>
            <person name="Spicer V."/>
            <person name="Rydzak T."/>
            <person name="Krokhin O.V."/>
            <person name="Fristensky B."/>
            <person name="Levin D.B."/>
            <person name="Sparling R."/>
        </authorList>
    </citation>
    <scope>NUCLEOTIDE SEQUENCE [LARGE SCALE GENOMIC DNA]</scope>
    <source>
        <strain evidence="2 3">WC1</strain>
    </source>
</reference>
<dbReference type="PATRIC" id="fig|1198630.3.peg.1658"/>
<sequence>MGCGGGLFRIFDYYGFPRGCGSYREDSCDSYVQDDFEEKMTLLKRMYAEGIIDDKQFGRYKQMIYDNTISFEELMDIRRRGLNKTKQQEQDRGIDSADSDIDVKMQKLQQTRLKVLQVRNKLRQRIDELKAERDKMENMAESVIKISEEKTEEFISRKIEIEESIQRLVKQDNELEKQIEEIDEMIKELQTKELEYEAVKLKEEIENLK</sequence>
<comment type="caution">
    <text evidence="2">The sequence shown here is derived from an EMBL/GenBank/DDBJ whole genome shotgun (WGS) entry which is preliminary data.</text>
</comment>
<evidence type="ECO:0000313" key="3">
    <source>
        <dbReference type="Proteomes" id="UP000013242"/>
    </source>
</evidence>
<evidence type="ECO:0000256" key="1">
    <source>
        <dbReference type="SAM" id="Coils"/>
    </source>
</evidence>
<gene>
    <name evidence="2" type="ORF">TthWC1_1639</name>
</gene>
<dbReference type="AlphaFoldDB" id="M8CNY7"/>
<evidence type="ECO:0008006" key="4">
    <source>
        <dbReference type="Google" id="ProtNLM"/>
    </source>
</evidence>
<dbReference type="RefSeq" id="WP_004401379.1">
    <property type="nucleotide sequence ID" value="NZ_KB731289.1"/>
</dbReference>
<accession>M8CNY7</accession>
<dbReference type="Proteomes" id="UP000013242">
    <property type="component" value="Unassembled WGS sequence"/>
</dbReference>
<organism evidence="2 3">
    <name type="scientific">Thermoanaerobacter thermohydrosulfuricus WC1</name>
    <dbReference type="NCBI Taxonomy" id="1198630"/>
    <lineage>
        <taxon>Bacteria</taxon>
        <taxon>Bacillati</taxon>
        <taxon>Bacillota</taxon>
        <taxon>Clostridia</taxon>
        <taxon>Thermoanaerobacterales</taxon>
        <taxon>Thermoanaerobacteraceae</taxon>
        <taxon>Thermoanaerobacter</taxon>
    </lineage>
</organism>
<proteinExistence type="predicted"/>
<feature type="coiled-coil region" evidence="1">
    <location>
        <begin position="112"/>
        <end position="202"/>
    </location>
</feature>
<protein>
    <recommendedName>
        <fullName evidence="4">Membrane-bound metallopeptidase</fullName>
    </recommendedName>
</protein>
<dbReference type="EMBL" id="AMYG01000037">
    <property type="protein sequence ID" value="EMT38840.1"/>
    <property type="molecule type" value="Genomic_DNA"/>
</dbReference>
<dbReference type="HOGENOM" id="CLU_1314889_0_0_9"/>
<evidence type="ECO:0000313" key="2">
    <source>
        <dbReference type="EMBL" id="EMT38840.1"/>
    </source>
</evidence>